<dbReference type="SUPFAM" id="SSF63825">
    <property type="entry name" value="YWTD domain"/>
    <property type="match status" value="1"/>
</dbReference>
<accession>A0A0F7ZQI9</accession>
<gene>
    <name evidence="1" type="ORF">HIM_12667</name>
</gene>
<dbReference type="AlphaFoldDB" id="A0A0F7ZQI9"/>
<sequence length="295" mass="31981">MPALTAIVNKAVAGDRSISLFYNTSNAQLGLLSQSGTQDDDANEELTWAAGNDDYPGVIMNPSQMSSSLYQGLNFVFAVTTPKSDSATSQSTNQVSIVSPVYKKLAITLPGNISVTSCSADDGGWVYFTNRYTTDTTTVQEVDLRTGRTTNFLSTSSSWINTSLAAYYDPTKKDRFVVFEASSLMELSANKQQIQFIGATGNMLRNTPLAVSYHDGKAYLYYCQMGDRALYRIVKNGETWGIASQVADAPTIDEASQLAVVTANGFNHLFYVAQSGAQSEPTATGYFTHVRDSLN</sequence>
<evidence type="ECO:0008006" key="3">
    <source>
        <dbReference type="Google" id="ProtNLM"/>
    </source>
</evidence>
<dbReference type="Proteomes" id="UP000054481">
    <property type="component" value="Unassembled WGS sequence"/>
</dbReference>
<dbReference type="EMBL" id="KQ031158">
    <property type="protein sequence ID" value="KJZ67943.1"/>
    <property type="molecule type" value="Genomic_DNA"/>
</dbReference>
<protein>
    <recommendedName>
        <fullName evidence="3">Fucose-specific lectin</fullName>
    </recommendedName>
</protein>
<organism evidence="1 2">
    <name type="scientific">Hirsutella minnesotensis 3608</name>
    <dbReference type="NCBI Taxonomy" id="1043627"/>
    <lineage>
        <taxon>Eukaryota</taxon>
        <taxon>Fungi</taxon>
        <taxon>Dikarya</taxon>
        <taxon>Ascomycota</taxon>
        <taxon>Pezizomycotina</taxon>
        <taxon>Sordariomycetes</taxon>
        <taxon>Hypocreomycetidae</taxon>
        <taxon>Hypocreales</taxon>
        <taxon>Ophiocordycipitaceae</taxon>
        <taxon>Hirsutella</taxon>
    </lineage>
</organism>
<dbReference type="Gene3D" id="2.120.10.70">
    <property type="entry name" value="Fucose-specific lectin"/>
    <property type="match status" value="1"/>
</dbReference>
<keyword evidence="2" id="KW-1185">Reference proteome</keyword>
<evidence type="ECO:0000313" key="1">
    <source>
        <dbReference type="EMBL" id="KJZ67943.1"/>
    </source>
</evidence>
<evidence type="ECO:0000313" key="2">
    <source>
        <dbReference type="Proteomes" id="UP000054481"/>
    </source>
</evidence>
<reference evidence="1 2" key="1">
    <citation type="journal article" date="2014" name="Genome Biol. Evol.">
        <title>Comparative genomics and transcriptomics analyses reveal divergent lifestyle features of nematode endoparasitic fungus Hirsutella minnesotensis.</title>
        <authorList>
            <person name="Lai Y."/>
            <person name="Liu K."/>
            <person name="Zhang X."/>
            <person name="Zhang X."/>
            <person name="Li K."/>
            <person name="Wang N."/>
            <person name="Shu C."/>
            <person name="Wu Y."/>
            <person name="Wang C."/>
            <person name="Bushley K.E."/>
            <person name="Xiang M."/>
            <person name="Liu X."/>
        </authorList>
    </citation>
    <scope>NUCLEOTIDE SEQUENCE [LARGE SCALE GENOMIC DNA]</scope>
    <source>
        <strain evidence="1 2">3608</strain>
    </source>
</reference>
<name>A0A0F7ZQI9_9HYPO</name>
<proteinExistence type="predicted"/>
<dbReference type="OrthoDB" id="5426604at2759"/>